<evidence type="ECO:0000313" key="19">
    <source>
        <dbReference type="Proteomes" id="UP000507470"/>
    </source>
</evidence>
<evidence type="ECO:0000256" key="9">
    <source>
        <dbReference type="ARBA" id="ARBA00022842"/>
    </source>
</evidence>
<evidence type="ECO:0000256" key="12">
    <source>
        <dbReference type="ARBA" id="ARBA00023242"/>
    </source>
</evidence>
<comment type="cofactor">
    <cofactor evidence="1">
        <name>Mg(2+)</name>
        <dbReference type="ChEBI" id="CHEBI:18420"/>
    </cofactor>
</comment>
<evidence type="ECO:0000256" key="4">
    <source>
        <dbReference type="ARBA" id="ARBA00022490"/>
    </source>
</evidence>
<keyword evidence="5" id="KW-0540">Nuclease</keyword>
<comment type="similarity">
    <text evidence="14">Belongs to the endonuclease V family.</text>
</comment>
<dbReference type="PANTHER" id="PTHR28511:SF1">
    <property type="entry name" value="ENDONUCLEASE V"/>
    <property type="match status" value="1"/>
</dbReference>
<dbReference type="EMBL" id="CACVKT020008350">
    <property type="protein sequence ID" value="CAC5414538.1"/>
    <property type="molecule type" value="Genomic_DNA"/>
</dbReference>
<keyword evidence="9" id="KW-0460">Magnesium</keyword>
<feature type="region of interest" description="Disordered" evidence="17">
    <location>
        <begin position="266"/>
        <end position="291"/>
    </location>
</feature>
<dbReference type="GO" id="GO:0005730">
    <property type="term" value="C:nucleolus"/>
    <property type="evidence" value="ECO:0007669"/>
    <property type="project" value="UniProtKB-SubCell"/>
</dbReference>
<keyword evidence="11" id="KW-0238">DNA-binding</keyword>
<evidence type="ECO:0000256" key="2">
    <source>
        <dbReference type="ARBA" id="ARBA00004210"/>
    </source>
</evidence>
<dbReference type="InterPro" id="IPR007581">
    <property type="entry name" value="Endonuclease-V"/>
</dbReference>
<evidence type="ECO:0000256" key="17">
    <source>
        <dbReference type="SAM" id="MobiDB-lite"/>
    </source>
</evidence>
<evidence type="ECO:0000313" key="18">
    <source>
        <dbReference type="EMBL" id="CAC5414538.1"/>
    </source>
</evidence>
<dbReference type="Proteomes" id="UP000507470">
    <property type="component" value="Unassembled WGS sequence"/>
</dbReference>
<organism evidence="18 19">
    <name type="scientific">Mytilus coruscus</name>
    <name type="common">Sea mussel</name>
    <dbReference type="NCBI Taxonomy" id="42192"/>
    <lineage>
        <taxon>Eukaryota</taxon>
        <taxon>Metazoa</taxon>
        <taxon>Spiralia</taxon>
        <taxon>Lophotrochozoa</taxon>
        <taxon>Mollusca</taxon>
        <taxon>Bivalvia</taxon>
        <taxon>Autobranchia</taxon>
        <taxon>Pteriomorphia</taxon>
        <taxon>Mytilida</taxon>
        <taxon>Mytiloidea</taxon>
        <taxon>Mytilidae</taxon>
        <taxon>Mytilinae</taxon>
        <taxon>Mytilus</taxon>
    </lineage>
</organism>
<evidence type="ECO:0000256" key="10">
    <source>
        <dbReference type="ARBA" id="ARBA00022884"/>
    </source>
</evidence>
<keyword evidence="6" id="KW-0479">Metal-binding</keyword>
<dbReference type="GO" id="GO:0046872">
    <property type="term" value="F:metal ion binding"/>
    <property type="evidence" value="ECO:0007669"/>
    <property type="project" value="UniProtKB-KW"/>
</dbReference>
<evidence type="ECO:0000256" key="11">
    <source>
        <dbReference type="ARBA" id="ARBA00023125"/>
    </source>
</evidence>
<keyword evidence="4" id="KW-0963">Cytoplasm</keyword>
<dbReference type="GO" id="GO:0010494">
    <property type="term" value="C:cytoplasmic stress granule"/>
    <property type="evidence" value="ECO:0007669"/>
    <property type="project" value="UniProtKB-SubCell"/>
</dbReference>
<dbReference type="GO" id="GO:0003727">
    <property type="term" value="F:single-stranded RNA binding"/>
    <property type="evidence" value="ECO:0007669"/>
    <property type="project" value="TreeGrafter"/>
</dbReference>
<reference evidence="18 19" key="1">
    <citation type="submission" date="2020-06" db="EMBL/GenBank/DDBJ databases">
        <authorList>
            <person name="Li R."/>
            <person name="Bekaert M."/>
        </authorList>
    </citation>
    <scope>NUCLEOTIDE SEQUENCE [LARGE SCALE GENOMIC DNA]</scope>
    <source>
        <strain evidence="19">wild</strain>
    </source>
</reference>
<feature type="compositionally biased region" description="Basic residues" evidence="17">
    <location>
        <begin position="275"/>
        <end position="287"/>
    </location>
</feature>
<name>A0A6J8E3A9_MYTCO</name>
<keyword evidence="12" id="KW-0539">Nucleus</keyword>
<dbReference type="PANTHER" id="PTHR28511">
    <property type="entry name" value="ENDONUCLEASE V"/>
    <property type="match status" value="1"/>
</dbReference>
<dbReference type="Gene3D" id="3.30.2170.10">
    <property type="entry name" value="archaeoglobus fulgidus dsm 4304 superfamily"/>
    <property type="match status" value="1"/>
</dbReference>
<dbReference type="FunFam" id="3.30.2170.10:FF:000002">
    <property type="entry name" value="Endonuclease V"/>
    <property type="match status" value="1"/>
</dbReference>
<gene>
    <name evidence="18" type="ORF">MCOR_47316</name>
</gene>
<accession>A0A6J8E3A9</accession>
<evidence type="ECO:0000256" key="3">
    <source>
        <dbReference type="ARBA" id="ARBA00004604"/>
    </source>
</evidence>
<protein>
    <recommendedName>
        <fullName evidence="16">Endonuclease V</fullName>
    </recommendedName>
</protein>
<evidence type="ECO:0000256" key="6">
    <source>
        <dbReference type="ARBA" id="ARBA00022723"/>
    </source>
</evidence>
<dbReference type="CDD" id="cd06559">
    <property type="entry name" value="Endonuclease_V"/>
    <property type="match status" value="1"/>
</dbReference>
<keyword evidence="19" id="KW-1185">Reference proteome</keyword>
<dbReference type="AlphaFoldDB" id="A0A6J8E3A9"/>
<comment type="subcellular location">
    <subcellularLocation>
        <location evidence="2">Cytoplasm</location>
        <location evidence="2">Stress granule</location>
    </subcellularLocation>
    <subcellularLocation>
        <location evidence="3">Nucleus</location>
        <location evidence="3">Nucleolus</location>
    </subcellularLocation>
</comment>
<keyword evidence="8 18" id="KW-0378">Hydrolase</keyword>
<evidence type="ECO:0000256" key="16">
    <source>
        <dbReference type="ARBA" id="ARBA00071695"/>
    </source>
</evidence>
<sequence>MDDPGSAVERQEEQQTQVPEEIKDKWEREQMTLKKQMILTDSGDITKLMSCCNEKTSDNFLIGGVDISFVKGDNVNACAALIVLNFPQLEVVYEDCQMIKLTAPYIPGFLAFREAYLLEEMYSKLKKTQPQYVPQAIMVDGNGILHPRGFGLACHLGVLLDTPCIGVAKNLFQVDGIENDDDHQLKIKQLSKGGDTFQLVGTSCKVLGKALRSCDSAPNPIYISTGHKITLDSAVELVYRCCKHRVPEPTRQADIKSREYLRVHFGSEHEEQKNKGKKKQRTKTTKHSKTDCNPVDNVEELFQDTYCLFEGNDT</sequence>
<feature type="region of interest" description="Disordered" evidence="17">
    <location>
        <begin position="1"/>
        <end position="23"/>
    </location>
</feature>
<dbReference type="HAMAP" id="MF_00801">
    <property type="entry name" value="Endonuclease_5"/>
    <property type="match status" value="1"/>
</dbReference>
<dbReference type="GO" id="GO:0003677">
    <property type="term" value="F:DNA binding"/>
    <property type="evidence" value="ECO:0007669"/>
    <property type="project" value="UniProtKB-KW"/>
</dbReference>
<evidence type="ECO:0000256" key="5">
    <source>
        <dbReference type="ARBA" id="ARBA00022722"/>
    </source>
</evidence>
<keyword evidence="7" id="KW-0255">Endonuclease</keyword>
<evidence type="ECO:0000256" key="7">
    <source>
        <dbReference type="ARBA" id="ARBA00022759"/>
    </source>
</evidence>
<evidence type="ECO:0000256" key="14">
    <source>
        <dbReference type="ARBA" id="ARBA00061268"/>
    </source>
</evidence>
<evidence type="ECO:0000256" key="8">
    <source>
        <dbReference type="ARBA" id="ARBA00022801"/>
    </source>
</evidence>
<comment type="function">
    <text evidence="13">Endoribonuclease that specifically cleaves inosine-containing RNAs: cleaves RNA at the second phosphodiester bond 3' to inosine. Active against both single-stranded and double-stranded RNAs. Has strong preference for single-stranded RNAs (ssRNAs) toward double-stranded RNAs (dsRNAs). Cleaves mRNAs and tRNAs containing inosine. Also able to cleave structure-specific dsRNA substrates containing the specific sites 5'-IIUI-3' and 5'-UIUU-3'. Inosine is present in a number of RNAs following editing; the function of inosine-specific endoribonuclease is still unclear: it could either play a regulatory role in edited RNAs, or be involved in antiviral response by removing the hyperedited long viral dsRNA genome that has undergone A-to-I editing. Binds branched DNA structures.</text>
</comment>
<dbReference type="GO" id="GO:0006281">
    <property type="term" value="P:DNA repair"/>
    <property type="evidence" value="ECO:0007669"/>
    <property type="project" value="InterPro"/>
</dbReference>
<dbReference type="GO" id="GO:0016891">
    <property type="term" value="F:RNA endonuclease activity producing 5'-phosphomonoesters, hydrolytic mechanism"/>
    <property type="evidence" value="ECO:0007669"/>
    <property type="project" value="TreeGrafter"/>
</dbReference>
<evidence type="ECO:0000256" key="1">
    <source>
        <dbReference type="ARBA" id="ARBA00001946"/>
    </source>
</evidence>
<evidence type="ECO:0000256" key="15">
    <source>
        <dbReference type="ARBA" id="ARBA00061971"/>
    </source>
</evidence>
<keyword evidence="10" id="KW-0694">RNA-binding</keyword>
<evidence type="ECO:0000256" key="13">
    <source>
        <dbReference type="ARBA" id="ARBA00056032"/>
    </source>
</evidence>
<dbReference type="OrthoDB" id="20018at2759"/>
<comment type="subunit">
    <text evidence="15">Monomer. Interacts with PABPC1; the interaction is RNA-dependent and stimulates ENDOV activity.</text>
</comment>
<proteinExistence type="inferred from homology"/>
<dbReference type="Pfam" id="PF04493">
    <property type="entry name" value="Endonuclease_5"/>
    <property type="match status" value="1"/>
</dbReference>